<dbReference type="AlphaFoldDB" id="A0A6N2NJW2"/>
<dbReference type="EMBL" id="CAADRP010002196">
    <property type="protein sequence ID" value="VFU63213.1"/>
    <property type="molecule type" value="Genomic_DNA"/>
</dbReference>
<accession>A0A6N2NJW2</accession>
<feature type="region of interest" description="Disordered" evidence="1">
    <location>
        <begin position="94"/>
        <end position="120"/>
    </location>
</feature>
<sequence length="209" mass="23731">MFSPLQVTSIGNNRIRSQVNLLDLSLNTKKRGDQWEKLTEESEHTEAYLYKSIPLLLRAHFSFCQLPEPDSGLFFAPETPFFLILSPLLTNPKKKAPEDEDGGAEAARQAIRRSTQLSRSRQNIGHHQDYVSLWAFNCFRDLMVMIHDSKTQPSLVCSINRSSCGTYDFVPTELGNVHSVSEGILRFSLPLPARYAQTKNNRVSKRCTN</sequence>
<protein>
    <submittedName>
        <fullName evidence="2">Uncharacterized protein</fullName>
    </submittedName>
</protein>
<evidence type="ECO:0000256" key="1">
    <source>
        <dbReference type="SAM" id="MobiDB-lite"/>
    </source>
</evidence>
<name>A0A6N2NJW2_SALVM</name>
<proteinExistence type="predicted"/>
<reference evidence="2" key="1">
    <citation type="submission" date="2019-03" db="EMBL/GenBank/DDBJ databases">
        <authorList>
            <person name="Mank J."/>
            <person name="Almeida P."/>
        </authorList>
    </citation>
    <scope>NUCLEOTIDE SEQUENCE</scope>
    <source>
        <strain evidence="2">78183</strain>
    </source>
</reference>
<evidence type="ECO:0000313" key="2">
    <source>
        <dbReference type="EMBL" id="VFU63213.1"/>
    </source>
</evidence>
<organism evidence="2">
    <name type="scientific">Salix viminalis</name>
    <name type="common">Common osier</name>
    <name type="synonym">Basket willow</name>
    <dbReference type="NCBI Taxonomy" id="40686"/>
    <lineage>
        <taxon>Eukaryota</taxon>
        <taxon>Viridiplantae</taxon>
        <taxon>Streptophyta</taxon>
        <taxon>Embryophyta</taxon>
        <taxon>Tracheophyta</taxon>
        <taxon>Spermatophyta</taxon>
        <taxon>Magnoliopsida</taxon>
        <taxon>eudicotyledons</taxon>
        <taxon>Gunneridae</taxon>
        <taxon>Pentapetalae</taxon>
        <taxon>rosids</taxon>
        <taxon>fabids</taxon>
        <taxon>Malpighiales</taxon>
        <taxon>Salicaceae</taxon>
        <taxon>Saliceae</taxon>
        <taxon>Salix</taxon>
    </lineage>
</organism>
<gene>
    <name evidence="2" type="ORF">SVIM_LOCUS481140</name>
</gene>